<dbReference type="PANTHER" id="PTHR23084">
    <property type="entry name" value="PHOSPHATIDYLINOSITOL-4-PHOSPHATE 5-KINASE RELATED"/>
    <property type="match status" value="1"/>
</dbReference>
<organism evidence="3 4">
    <name type="scientific">Phytophthora pseudosyringae</name>
    <dbReference type="NCBI Taxonomy" id="221518"/>
    <lineage>
        <taxon>Eukaryota</taxon>
        <taxon>Sar</taxon>
        <taxon>Stramenopiles</taxon>
        <taxon>Oomycota</taxon>
        <taxon>Peronosporomycetes</taxon>
        <taxon>Peronosporales</taxon>
        <taxon>Peronosporaceae</taxon>
        <taxon>Phytophthora</taxon>
    </lineage>
</organism>
<dbReference type="OrthoDB" id="270720at2759"/>
<sequence length="432" mass="46853">MYVGEYKGLLRDGHGSYTFPGNYFHYSGQWRKGKMHGQGEFTMGDGTTYEGEFVDGEIEGVGLKRWPDGSSYSGQFHQGEMHGEGVYLSAKGERYEGHWENNQRCGHGVLQLPNGDLYSGNFAAHRPNGRGTMAYVTSGHVYDGEWVAGARCGTGLLRDASGNRLFEGHWSSDHRHGDGIGTLSIVNNAHEADNEVSSSLWYRGRWDNDEPEARTNKIAVMAMTKRLGSRPASASDNQETLTEDQLHELPVPLIIENKRIPTLAVVCMSQISGQDSTSSDATRVQGEHGRRFRLRIFEGTIPQQTASGEEVEVAAGSAWKFVSSDQSTSRGKLLQLSESEQLVPNLGPTNTNVSTGEGNAAEAGDTEGPAEDVSAETCLDAVTAEASAGLAVFRDLVLPAKTLIGDYYLLCESLTSDSLPPAFIPLAIKETP</sequence>
<name>A0A8T1WLS5_9STRA</name>
<keyword evidence="1" id="KW-0677">Repeat</keyword>
<reference evidence="3" key="1">
    <citation type="submission" date="2021-02" db="EMBL/GenBank/DDBJ databases">
        <authorList>
            <person name="Palmer J.M."/>
        </authorList>
    </citation>
    <scope>NUCLEOTIDE SEQUENCE</scope>
    <source>
        <strain evidence="3">SCRP734</strain>
    </source>
</reference>
<evidence type="ECO:0000313" key="3">
    <source>
        <dbReference type="EMBL" id="KAG7392679.1"/>
    </source>
</evidence>
<feature type="compositionally biased region" description="Polar residues" evidence="2">
    <location>
        <begin position="341"/>
        <end position="357"/>
    </location>
</feature>
<evidence type="ECO:0000313" key="4">
    <source>
        <dbReference type="Proteomes" id="UP000694044"/>
    </source>
</evidence>
<dbReference type="Proteomes" id="UP000694044">
    <property type="component" value="Unassembled WGS sequence"/>
</dbReference>
<dbReference type="InterPro" id="IPR003409">
    <property type="entry name" value="MORN"/>
</dbReference>
<protein>
    <recommendedName>
        <fullName evidence="5">MORN repeat-containing protein 1</fullName>
    </recommendedName>
</protein>
<gene>
    <name evidence="3" type="ORF">PHYPSEUDO_015067</name>
</gene>
<accession>A0A8T1WLS5</accession>
<dbReference type="AlphaFoldDB" id="A0A8T1WLS5"/>
<comment type="caution">
    <text evidence="3">The sequence shown here is derived from an EMBL/GenBank/DDBJ whole genome shotgun (WGS) entry which is preliminary data.</text>
</comment>
<proteinExistence type="predicted"/>
<dbReference type="EMBL" id="JAGDFM010000009">
    <property type="protein sequence ID" value="KAG7392679.1"/>
    <property type="molecule type" value="Genomic_DNA"/>
</dbReference>
<feature type="region of interest" description="Disordered" evidence="2">
    <location>
        <begin position="341"/>
        <end position="372"/>
    </location>
</feature>
<dbReference type="PANTHER" id="PTHR23084:SF263">
    <property type="entry name" value="MORN REPEAT-CONTAINING PROTEIN 1"/>
    <property type="match status" value="1"/>
</dbReference>
<keyword evidence="4" id="KW-1185">Reference proteome</keyword>
<dbReference type="SMART" id="SM00698">
    <property type="entry name" value="MORN"/>
    <property type="match status" value="8"/>
</dbReference>
<evidence type="ECO:0008006" key="5">
    <source>
        <dbReference type="Google" id="ProtNLM"/>
    </source>
</evidence>
<evidence type="ECO:0000256" key="2">
    <source>
        <dbReference type="SAM" id="MobiDB-lite"/>
    </source>
</evidence>
<evidence type="ECO:0000256" key="1">
    <source>
        <dbReference type="ARBA" id="ARBA00022737"/>
    </source>
</evidence>
<dbReference type="Pfam" id="PF02493">
    <property type="entry name" value="MORN"/>
    <property type="match status" value="8"/>
</dbReference>